<sequence length="34" mass="3920">MTNSPLTTMASKYGFSHDQFRKTIIKTCINHNFS</sequence>
<reference evidence="1 2" key="1">
    <citation type="submission" date="2024-06" db="EMBL/GenBank/DDBJ databases">
        <title>Genomic Encyclopedia of Type Strains, Phase IV (KMG-IV): sequencing the most valuable type-strain genomes for metagenomic binning, comparative biology and taxonomic classification.</title>
        <authorList>
            <person name="Goeker M."/>
        </authorList>
    </citation>
    <scope>NUCLEOTIDE SEQUENCE [LARGE SCALE GENOMIC DNA]</scope>
    <source>
        <strain evidence="1 2">DSM 23650</strain>
    </source>
</reference>
<proteinExistence type="predicted"/>
<dbReference type="Proteomes" id="UP001549112">
    <property type="component" value="Unassembled WGS sequence"/>
</dbReference>
<dbReference type="EMBL" id="JBEPLT010000028">
    <property type="protein sequence ID" value="MET3560805.1"/>
    <property type="molecule type" value="Genomic_DNA"/>
</dbReference>
<evidence type="ECO:0000313" key="1">
    <source>
        <dbReference type="EMBL" id="MET3560805.1"/>
    </source>
</evidence>
<name>A0ABV2FQF4_9HYPH</name>
<gene>
    <name evidence="1" type="ORF">ABID39_001521</name>
</gene>
<keyword evidence="2" id="KW-1185">Reference proteome</keyword>
<organism evidence="1 2">
    <name type="scientific">Bartonella japonica</name>
    <dbReference type="NCBI Taxonomy" id="357761"/>
    <lineage>
        <taxon>Bacteria</taxon>
        <taxon>Pseudomonadati</taxon>
        <taxon>Pseudomonadota</taxon>
        <taxon>Alphaproteobacteria</taxon>
        <taxon>Hyphomicrobiales</taxon>
        <taxon>Bartonellaceae</taxon>
        <taxon>Bartonella</taxon>
    </lineage>
</organism>
<feature type="non-terminal residue" evidence="1">
    <location>
        <position position="34"/>
    </location>
</feature>
<accession>A0ABV2FQF4</accession>
<comment type="caution">
    <text evidence="1">The sequence shown here is derived from an EMBL/GenBank/DDBJ whole genome shotgun (WGS) entry which is preliminary data.</text>
</comment>
<evidence type="ECO:0008006" key="3">
    <source>
        <dbReference type="Google" id="ProtNLM"/>
    </source>
</evidence>
<evidence type="ECO:0000313" key="2">
    <source>
        <dbReference type="Proteomes" id="UP001549112"/>
    </source>
</evidence>
<protein>
    <recommendedName>
        <fullName evidence="3">AraC family transcriptional regulator</fullName>
    </recommendedName>
</protein>